<sequence>MNDNNKSKFSRRSLLTGAALTAGAGAVAATGYWLGGINRVSRGFGKKVIVIGVDGMDPRLCRSLMNAGLMPNMKRMSAAGGFSDLGTSCPPQSPVAWANFINGSGPGSHGIFDFIHRHPHEQCAPFFSAAETIPGNGFLELGDHQLQLDFWPFNHTPPETVLRRQGVPFWDFLDKQKITSVFYDLPSNYPPSPSEYGHHKCICGMGTPDMLGSYGTYQYFSEDTPAAGVEEGGGKRSRVVFDKESARITLVGPENSMLKDPLPVTVDIDVHRDKASNAVLLEVQGQKIMLTPGEWSRWTKLDFALSTPRPLPTQHAGGICRFMLQEVAPNFRLYVTPINVDPSAPAVQLSEPENFISDVSGDLGLFYTTGFQEDHKARSNGVFDDDEFRRQATNVLEERLALFEYAVENYDDGLLFFYFSSSDLQSHMFWWNGEENPSHPTRTSQEAASRYQYVKELYQRLDKIIGDIYDRYGDKATIYVMSDHGFANFGRQFNLNSWLRDLGYLNPRECTSILTDCDWSRTRAYGMGINGLYLNLKGRERDGIVEPGEEQEKLTRQLIARLKAVRDFNGQQVIRNVYRSSEIYSGNATAFAPDLIIGYARGYRASWETCLGELTEDVLLDNTSAWSADHCADALEVPGILCCNKPFVKGDPSLVDIAPSILDDFGIDTPKTMSGRSIFQS</sequence>
<dbReference type="InterPro" id="IPR002591">
    <property type="entry name" value="Phosphodiest/P_Trfase"/>
</dbReference>
<dbReference type="PROSITE" id="PS51318">
    <property type="entry name" value="TAT"/>
    <property type="match status" value="1"/>
</dbReference>
<dbReference type="Gene3D" id="3.40.720.10">
    <property type="entry name" value="Alkaline Phosphatase, subunit A"/>
    <property type="match status" value="2"/>
</dbReference>
<proteinExistence type="predicted"/>
<reference evidence="1 2" key="1">
    <citation type="submission" date="2018-02" db="EMBL/GenBank/DDBJ databases">
        <title>Comparative genomes isolates from brazilian mangrove.</title>
        <authorList>
            <person name="Araujo J.E."/>
            <person name="Taketani R.G."/>
            <person name="Silva M.C.P."/>
            <person name="Loureco M.V."/>
            <person name="Andreote F.D."/>
        </authorList>
    </citation>
    <scope>NUCLEOTIDE SEQUENCE [LARGE SCALE GENOMIC DNA]</scope>
    <source>
        <strain evidence="1 2">NAP PRIS-MGV</strain>
    </source>
</reference>
<protein>
    <submittedName>
        <fullName evidence="1">Sulfatase arylsulfatase</fullName>
    </submittedName>
</protein>
<dbReference type="InterPro" id="IPR017850">
    <property type="entry name" value="Alkaline_phosphatase_core_sf"/>
</dbReference>
<name>A0A2S8G9G1_9BACT</name>
<dbReference type="Pfam" id="PF01663">
    <property type="entry name" value="Phosphodiest"/>
    <property type="match status" value="2"/>
</dbReference>
<dbReference type="InterPro" id="IPR006311">
    <property type="entry name" value="TAT_signal"/>
</dbReference>
<comment type="caution">
    <text evidence="1">The sequence shown here is derived from an EMBL/GenBank/DDBJ whole genome shotgun (WGS) entry which is preliminary data.</text>
</comment>
<evidence type="ECO:0000313" key="1">
    <source>
        <dbReference type="EMBL" id="PQO41102.1"/>
    </source>
</evidence>
<accession>A0A2S8G9G1</accession>
<evidence type="ECO:0000313" key="2">
    <source>
        <dbReference type="Proteomes" id="UP000239388"/>
    </source>
</evidence>
<dbReference type="AlphaFoldDB" id="A0A2S8G9G1"/>
<dbReference type="SUPFAM" id="SSF53649">
    <property type="entry name" value="Alkaline phosphatase-like"/>
    <property type="match status" value="1"/>
</dbReference>
<gene>
    <name evidence="1" type="ORF">C5Y98_03855</name>
</gene>
<dbReference type="OrthoDB" id="228738at2"/>
<dbReference type="EMBL" id="PUIB01000006">
    <property type="protein sequence ID" value="PQO41102.1"/>
    <property type="molecule type" value="Genomic_DNA"/>
</dbReference>
<dbReference type="RefSeq" id="WP_105351785.1">
    <property type="nucleotide sequence ID" value="NZ_PUIB01000006.1"/>
</dbReference>
<dbReference type="Proteomes" id="UP000239388">
    <property type="component" value="Unassembled WGS sequence"/>
</dbReference>
<organism evidence="1 2">
    <name type="scientific">Blastopirellula marina</name>
    <dbReference type="NCBI Taxonomy" id="124"/>
    <lineage>
        <taxon>Bacteria</taxon>
        <taxon>Pseudomonadati</taxon>
        <taxon>Planctomycetota</taxon>
        <taxon>Planctomycetia</taxon>
        <taxon>Pirellulales</taxon>
        <taxon>Pirellulaceae</taxon>
        <taxon>Blastopirellula</taxon>
    </lineage>
</organism>